<comment type="subunit">
    <text evidence="1">Homodimer.</text>
</comment>
<evidence type="ECO:0000313" key="5">
    <source>
        <dbReference type="Proteomes" id="UP000729402"/>
    </source>
</evidence>
<keyword evidence="1" id="KW-0052">Apoplast</keyword>
<comment type="caution">
    <text evidence="4">The sequence shown here is derived from an EMBL/GenBank/DDBJ whole genome shotgun (WGS) entry which is preliminary data.</text>
</comment>
<evidence type="ECO:0000256" key="1">
    <source>
        <dbReference type="RuleBase" id="RU363099"/>
    </source>
</evidence>
<feature type="region of interest" description="Disordered" evidence="2">
    <location>
        <begin position="205"/>
        <end position="252"/>
    </location>
</feature>
<dbReference type="Proteomes" id="UP000729402">
    <property type="component" value="Unassembled WGS sequence"/>
</dbReference>
<comment type="subcellular location">
    <subcellularLocation>
        <location evidence="1">Secreted</location>
        <location evidence="1">Extracellular space</location>
        <location evidence="1">Apoplast</location>
    </subcellularLocation>
</comment>
<comment type="similarity">
    <text evidence="1">Belongs to the plant dirigent protein family.</text>
</comment>
<keyword evidence="3" id="KW-0472">Membrane</keyword>
<keyword evidence="3" id="KW-1133">Transmembrane helix</keyword>
<dbReference type="AlphaFoldDB" id="A0A8J5RU23"/>
<sequence>MAATNTKTTSWVLCLVVISTAHQLLHPQFNLAEAAAGSSTSTSSRSKISKDAHDKTVSFTLYQQETVNKTGYLVVDGVDAAGVSQEPAADRRPFGSIYVFRDNLTVRADSSSRVAGVAEGSSISTSFDDDEGRRSLSLAKITVHHRGYRGSVSILGGTHNSSRPTVYPVAGGTGDFAYAVGYVRSSPVNSGRSTLTFKMELRLAPSPPATTTSSSSPFAWSRSRSRSRDQSPPTRPPASGNPGRVNPPFASTARVLPPSRALHRSGALPPAAAAQPRLPVARMTYFNANASFLMKISKGRTKMRNKQRKSSGLNFDAGCQSSLSFIIWSLVGVALIVCFFSIVHQADTRQTRIYFSHPSATTELEEIEEEHFSLPPPHKVNPRALKRRGPRRPPKVIDQYLEESSEIHALFFPDERTAVSPTKGGNDSMYFYPGRVWLDTDGHTIQAHGGGIMYDHITAKYYWYGENKDGPTYQAYPKGAHRVDIIGVNCYSSKDLWSWTNEGIVLPGEPTNVTHDLHNLRCSRDLR</sequence>
<dbReference type="EMBL" id="JAAALK010000288">
    <property type="protein sequence ID" value="KAG8054517.1"/>
    <property type="molecule type" value="Genomic_DNA"/>
</dbReference>
<keyword evidence="5" id="KW-1185">Reference proteome</keyword>
<keyword evidence="1" id="KW-0964">Secreted</keyword>
<gene>
    <name evidence="4" type="ORF">GUJ93_ZPchr0001g33142</name>
</gene>
<keyword evidence="1" id="KW-0732">Signal</keyword>
<keyword evidence="3" id="KW-0812">Transmembrane</keyword>
<evidence type="ECO:0000256" key="2">
    <source>
        <dbReference type="SAM" id="MobiDB-lite"/>
    </source>
</evidence>
<dbReference type="GO" id="GO:0048046">
    <property type="term" value="C:apoplast"/>
    <property type="evidence" value="ECO:0007669"/>
    <property type="project" value="UniProtKB-SubCell"/>
</dbReference>
<organism evidence="4 5">
    <name type="scientific">Zizania palustris</name>
    <name type="common">Northern wild rice</name>
    <dbReference type="NCBI Taxonomy" id="103762"/>
    <lineage>
        <taxon>Eukaryota</taxon>
        <taxon>Viridiplantae</taxon>
        <taxon>Streptophyta</taxon>
        <taxon>Embryophyta</taxon>
        <taxon>Tracheophyta</taxon>
        <taxon>Spermatophyta</taxon>
        <taxon>Magnoliopsida</taxon>
        <taxon>Liliopsida</taxon>
        <taxon>Poales</taxon>
        <taxon>Poaceae</taxon>
        <taxon>BOP clade</taxon>
        <taxon>Oryzoideae</taxon>
        <taxon>Oryzeae</taxon>
        <taxon>Zizaniinae</taxon>
        <taxon>Zizania</taxon>
    </lineage>
</organism>
<feature type="compositionally biased region" description="Low complexity" evidence="2">
    <location>
        <begin position="209"/>
        <end position="222"/>
    </location>
</feature>
<dbReference type="InterPro" id="IPR004265">
    <property type="entry name" value="Dirigent"/>
</dbReference>
<comment type="function">
    <text evidence="1">Dirigent proteins impart stereoselectivity on the phenoxy radical-coupling reaction, yielding optically active lignans from two molecules of coniferyl alcohol in the biosynthesis of lignans, flavonolignans, and alkaloids and thus plays a central role in plant secondary metabolism.</text>
</comment>
<name>A0A8J5RU23_ZIZPA</name>
<feature type="signal peptide" evidence="1">
    <location>
        <begin position="1"/>
        <end position="21"/>
    </location>
</feature>
<feature type="transmembrane region" description="Helical" evidence="3">
    <location>
        <begin position="325"/>
        <end position="343"/>
    </location>
</feature>
<dbReference type="PANTHER" id="PTHR47586:SF1">
    <property type="entry name" value="DIRIGENT PROTEIN"/>
    <property type="match status" value="1"/>
</dbReference>
<evidence type="ECO:0000313" key="4">
    <source>
        <dbReference type="EMBL" id="KAG8054517.1"/>
    </source>
</evidence>
<reference evidence="4" key="2">
    <citation type="submission" date="2021-02" db="EMBL/GenBank/DDBJ databases">
        <authorList>
            <person name="Kimball J.A."/>
            <person name="Haas M.W."/>
            <person name="Macchietto M."/>
            <person name="Kono T."/>
            <person name="Duquette J."/>
            <person name="Shao M."/>
        </authorList>
    </citation>
    <scope>NUCLEOTIDE SEQUENCE</scope>
    <source>
        <tissue evidence="4">Fresh leaf tissue</tissue>
    </source>
</reference>
<reference evidence="4" key="1">
    <citation type="journal article" date="2021" name="bioRxiv">
        <title>Whole Genome Assembly and Annotation of Northern Wild Rice, Zizania palustris L., Supports a Whole Genome Duplication in the Zizania Genus.</title>
        <authorList>
            <person name="Haas M."/>
            <person name="Kono T."/>
            <person name="Macchietto M."/>
            <person name="Millas R."/>
            <person name="McGilp L."/>
            <person name="Shao M."/>
            <person name="Duquette J."/>
            <person name="Hirsch C.N."/>
            <person name="Kimball J."/>
        </authorList>
    </citation>
    <scope>NUCLEOTIDE SEQUENCE</scope>
    <source>
        <tissue evidence="4">Fresh leaf tissue</tissue>
    </source>
</reference>
<dbReference type="PANTHER" id="PTHR47586">
    <property type="entry name" value="DIRIGENT PROTEIN"/>
    <property type="match status" value="1"/>
</dbReference>
<feature type="compositionally biased region" description="Basic residues" evidence="2">
    <location>
        <begin position="380"/>
        <end position="392"/>
    </location>
</feature>
<accession>A0A8J5RU23</accession>
<evidence type="ECO:0000256" key="3">
    <source>
        <dbReference type="SAM" id="Phobius"/>
    </source>
</evidence>
<feature type="chain" id="PRO_5035341892" description="Dirigent protein" evidence="1">
    <location>
        <begin position="22"/>
        <end position="527"/>
    </location>
</feature>
<proteinExistence type="inferred from homology"/>
<protein>
    <recommendedName>
        <fullName evidence="1">Dirigent protein</fullName>
    </recommendedName>
</protein>
<dbReference type="OrthoDB" id="1862428at2759"/>
<dbReference type="Pfam" id="PF03018">
    <property type="entry name" value="Dirigent"/>
    <property type="match status" value="1"/>
</dbReference>
<feature type="region of interest" description="Disordered" evidence="2">
    <location>
        <begin position="371"/>
        <end position="392"/>
    </location>
</feature>